<gene>
    <name evidence="1" type="ORF">RSOLAG1IB_03358</name>
</gene>
<dbReference type="Proteomes" id="UP000059188">
    <property type="component" value="Unassembled WGS sequence"/>
</dbReference>
<dbReference type="EMBL" id="LN679103">
    <property type="protein sequence ID" value="CEL59425.1"/>
    <property type="molecule type" value="Genomic_DNA"/>
</dbReference>
<reference evidence="1 2" key="1">
    <citation type="submission" date="2014-11" db="EMBL/GenBank/DDBJ databases">
        <authorList>
            <person name="Wibberg Daniel"/>
        </authorList>
    </citation>
    <scope>NUCLEOTIDE SEQUENCE [LARGE SCALE GENOMIC DNA]</scope>
    <source>
        <strain evidence="1">Rhizoctonia solani AG1-IB 7/3/14</strain>
    </source>
</reference>
<evidence type="ECO:0000313" key="1">
    <source>
        <dbReference type="EMBL" id="CEL59425.1"/>
    </source>
</evidence>
<proteinExistence type="predicted"/>
<evidence type="ECO:0000313" key="2">
    <source>
        <dbReference type="Proteomes" id="UP000059188"/>
    </source>
</evidence>
<organism evidence="1 2">
    <name type="scientific">Thanatephorus cucumeris (strain AG1-IB / isolate 7/3/14)</name>
    <name type="common">Lettuce bottom rot fungus</name>
    <name type="synonym">Rhizoctonia solani</name>
    <dbReference type="NCBI Taxonomy" id="1108050"/>
    <lineage>
        <taxon>Eukaryota</taxon>
        <taxon>Fungi</taxon>
        <taxon>Dikarya</taxon>
        <taxon>Basidiomycota</taxon>
        <taxon>Agaricomycotina</taxon>
        <taxon>Agaricomycetes</taxon>
        <taxon>Cantharellales</taxon>
        <taxon>Ceratobasidiaceae</taxon>
        <taxon>Rhizoctonia</taxon>
        <taxon>Rhizoctonia solani AG-1</taxon>
    </lineage>
</organism>
<accession>A0A0B7FP04</accession>
<keyword evidence="2" id="KW-1185">Reference proteome</keyword>
<sequence>MAVLTRGVVTETCNMRQTTTRNSISKYTGGYATGFSIAHKGVSCLLIYIVQLLYTRTVSKNGSVIPFVITTS</sequence>
<name>A0A0B7FP04_THACB</name>
<protein>
    <submittedName>
        <fullName evidence="1">Uncharacterized protein</fullName>
    </submittedName>
</protein>
<dbReference type="AlphaFoldDB" id="A0A0B7FP04"/>